<feature type="transmembrane region" description="Helical" evidence="6">
    <location>
        <begin position="32"/>
        <end position="55"/>
    </location>
</feature>
<comment type="subcellular location">
    <subcellularLocation>
        <location evidence="1">Membrane</location>
    </subcellularLocation>
</comment>
<comment type="similarity">
    <text evidence="5">Belongs to the G-protein coupled receptor 1 family.</text>
</comment>
<dbReference type="PANTHER" id="PTHR46641">
    <property type="entry name" value="FMRFAMIDE RECEPTOR-RELATED"/>
    <property type="match status" value="1"/>
</dbReference>
<dbReference type="PROSITE" id="PS50262">
    <property type="entry name" value="G_PROTEIN_RECEP_F1_2"/>
    <property type="match status" value="1"/>
</dbReference>
<dbReference type="PROSITE" id="PS00237">
    <property type="entry name" value="G_PROTEIN_RECEP_F1_1"/>
    <property type="match status" value="1"/>
</dbReference>
<dbReference type="InterPro" id="IPR000276">
    <property type="entry name" value="GPCR_Rhodpsn"/>
</dbReference>
<keyword evidence="2 5" id="KW-0812">Transmembrane</keyword>
<evidence type="ECO:0000256" key="5">
    <source>
        <dbReference type="RuleBase" id="RU000688"/>
    </source>
</evidence>
<dbReference type="PANTHER" id="PTHR46641:SF10">
    <property type="entry name" value="G-PROTEIN COUPLED RECEPTORS FAMILY 1 PROFILE DOMAIN-CONTAINING PROTEIN"/>
    <property type="match status" value="1"/>
</dbReference>
<evidence type="ECO:0000256" key="6">
    <source>
        <dbReference type="SAM" id="Phobius"/>
    </source>
</evidence>
<evidence type="ECO:0000256" key="3">
    <source>
        <dbReference type="ARBA" id="ARBA00022989"/>
    </source>
</evidence>
<evidence type="ECO:0000256" key="4">
    <source>
        <dbReference type="ARBA" id="ARBA00023136"/>
    </source>
</evidence>
<evidence type="ECO:0000313" key="9">
    <source>
        <dbReference type="Proteomes" id="UP001177023"/>
    </source>
</evidence>
<dbReference type="CDD" id="cd14978">
    <property type="entry name" value="7tmA_FMRFamide_R-like"/>
    <property type="match status" value="1"/>
</dbReference>
<keyword evidence="5" id="KW-0807">Transducer</keyword>
<dbReference type="AlphaFoldDB" id="A0AA36CP76"/>
<dbReference type="InterPro" id="IPR017452">
    <property type="entry name" value="GPCR_Rhodpsn_7TM"/>
</dbReference>
<dbReference type="Proteomes" id="UP001177023">
    <property type="component" value="Unassembled WGS sequence"/>
</dbReference>
<comment type="caution">
    <text evidence="8">The sequence shown here is derived from an EMBL/GenBank/DDBJ whole genome shotgun (WGS) entry which is preliminary data.</text>
</comment>
<accession>A0AA36CP76</accession>
<evidence type="ECO:0000259" key="7">
    <source>
        <dbReference type="PROSITE" id="PS50262"/>
    </source>
</evidence>
<keyword evidence="9" id="KW-1185">Reference proteome</keyword>
<proteinExistence type="inferred from homology"/>
<organism evidence="8 9">
    <name type="scientific">Mesorhabditis spiculigera</name>
    <dbReference type="NCBI Taxonomy" id="96644"/>
    <lineage>
        <taxon>Eukaryota</taxon>
        <taxon>Metazoa</taxon>
        <taxon>Ecdysozoa</taxon>
        <taxon>Nematoda</taxon>
        <taxon>Chromadorea</taxon>
        <taxon>Rhabditida</taxon>
        <taxon>Rhabditina</taxon>
        <taxon>Rhabditomorpha</taxon>
        <taxon>Rhabditoidea</taxon>
        <taxon>Rhabditidae</taxon>
        <taxon>Mesorhabditinae</taxon>
        <taxon>Mesorhabditis</taxon>
    </lineage>
</organism>
<dbReference type="InterPro" id="IPR052954">
    <property type="entry name" value="GPCR-Ligand_Int"/>
</dbReference>
<dbReference type="Pfam" id="PF00001">
    <property type="entry name" value="7tm_1"/>
    <property type="match status" value="1"/>
</dbReference>
<sequence>MDPLSDRALEENYTTILETLCGDEAHDDYFSLWLISGPLSLIFAMLSTLGNLYSLSILCKLNIRRSVRFYLSVLAVANICISQCTLWYYALAETIRPVFGSIAFLILLTVFVHPVSSFSFALSIWMLLTVTADRYFALSRPLQHRASESRQRAQRISAGIAIAAAIFSIPTAFELRLSYDCDPFQEVSKPKILPTNLRIDDNYLLIYHLVLNAMFVCLGPLLLLTYLTFRMIFIVYSARKLRCSLEARSSSCLKTGNENTTRMLLTVVVKFLICNAPSMLLNLWEKVGGYFGAVGAGEAVSTPAFKYCVELSNLLVVINSASDSIVYMRWWRQQKKTVTYSPIRKTLFSSTEAGYLRDKALHKDLDEISQRLCSAIIADDEDVERMLEAYRIKGVIQELLKAIGAPNAEREMIFRLNEIGRLHKGEHITAKMWSRFKEIFIKELSTTDDEPLWTRFICLLIKEFRNGQNCAVSLRSERSAPSKLSQCSTFDASII</sequence>
<keyword evidence="3 6" id="KW-1133">Transmembrane helix</keyword>
<keyword evidence="4 6" id="KW-0472">Membrane</keyword>
<keyword evidence="5" id="KW-0297">G-protein coupled receptor</keyword>
<dbReference type="GO" id="GO:0004930">
    <property type="term" value="F:G protein-coupled receptor activity"/>
    <property type="evidence" value="ECO:0007669"/>
    <property type="project" value="UniProtKB-KW"/>
</dbReference>
<feature type="transmembrane region" description="Helical" evidence="6">
    <location>
        <begin position="67"/>
        <end position="90"/>
    </location>
</feature>
<feature type="transmembrane region" description="Helical" evidence="6">
    <location>
        <begin position="205"/>
        <end position="229"/>
    </location>
</feature>
<feature type="transmembrane region" description="Helical" evidence="6">
    <location>
        <begin position="102"/>
        <end position="132"/>
    </location>
</feature>
<evidence type="ECO:0000256" key="1">
    <source>
        <dbReference type="ARBA" id="ARBA00004370"/>
    </source>
</evidence>
<keyword evidence="5" id="KW-0675">Receptor</keyword>
<dbReference type="SUPFAM" id="SSF81321">
    <property type="entry name" value="Family A G protein-coupled receptor-like"/>
    <property type="match status" value="1"/>
</dbReference>
<gene>
    <name evidence="8" type="ORF">MSPICULIGERA_LOCUS11134</name>
</gene>
<name>A0AA36CP76_9BILA</name>
<feature type="domain" description="G-protein coupled receptors family 1 profile" evidence="7">
    <location>
        <begin position="50"/>
        <end position="327"/>
    </location>
</feature>
<evidence type="ECO:0000313" key="8">
    <source>
        <dbReference type="EMBL" id="CAJ0572754.1"/>
    </source>
</evidence>
<dbReference type="EMBL" id="CATQJA010002606">
    <property type="protein sequence ID" value="CAJ0572754.1"/>
    <property type="molecule type" value="Genomic_DNA"/>
</dbReference>
<protein>
    <recommendedName>
        <fullName evidence="7">G-protein coupled receptors family 1 profile domain-containing protein</fullName>
    </recommendedName>
</protein>
<dbReference type="Gene3D" id="1.20.1070.10">
    <property type="entry name" value="Rhodopsin 7-helix transmembrane proteins"/>
    <property type="match status" value="1"/>
</dbReference>
<dbReference type="GO" id="GO:0016020">
    <property type="term" value="C:membrane"/>
    <property type="evidence" value="ECO:0007669"/>
    <property type="project" value="UniProtKB-SubCell"/>
</dbReference>
<feature type="non-terminal residue" evidence="8">
    <location>
        <position position="1"/>
    </location>
</feature>
<dbReference type="PRINTS" id="PR00237">
    <property type="entry name" value="GPCRRHODOPSN"/>
</dbReference>
<reference evidence="8" key="1">
    <citation type="submission" date="2023-06" db="EMBL/GenBank/DDBJ databases">
        <authorList>
            <person name="Delattre M."/>
        </authorList>
    </citation>
    <scope>NUCLEOTIDE SEQUENCE</scope>
    <source>
        <strain evidence="8">AF72</strain>
    </source>
</reference>
<evidence type="ECO:0000256" key="2">
    <source>
        <dbReference type="ARBA" id="ARBA00022692"/>
    </source>
</evidence>